<dbReference type="PANTHER" id="PTHR11573:SF6">
    <property type="entry name" value="RIBONUCLEOSIDE-DIPHOSPHATE REDUCTASE LARGE SUBUNIT"/>
    <property type="match status" value="1"/>
</dbReference>
<keyword evidence="3 6" id="KW-0560">Oxidoreductase</keyword>
<dbReference type="RefSeq" id="WP_016573174.1">
    <property type="nucleotide sequence ID" value="NZ_BHXC01000007.1"/>
</dbReference>
<evidence type="ECO:0000256" key="2">
    <source>
        <dbReference type="ARBA" id="ARBA00012274"/>
    </source>
</evidence>
<dbReference type="InterPro" id="IPR000788">
    <property type="entry name" value="RNR_lg_C"/>
</dbReference>
<organism evidence="7 8">
    <name type="scientific">Streptomyces noursei</name>
    <name type="common">Streptomyces albulus</name>
    <dbReference type="NCBI Taxonomy" id="1971"/>
    <lineage>
        <taxon>Bacteria</taxon>
        <taxon>Bacillati</taxon>
        <taxon>Actinomycetota</taxon>
        <taxon>Actinomycetes</taxon>
        <taxon>Kitasatosporales</taxon>
        <taxon>Streptomycetaceae</taxon>
        <taxon>Streptomyces</taxon>
    </lineage>
</organism>
<dbReference type="PRINTS" id="PR01183">
    <property type="entry name" value="RIBORDTASEM1"/>
</dbReference>
<dbReference type="Gene3D" id="3.20.70.20">
    <property type="match status" value="1"/>
</dbReference>
<evidence type="ECO:0000313" key="8">
    <source>
        <dbReference type="Proteomes" id="UP000288351"/>
    </source>
</evidence>
<name>A0A059WDB5_STRNR</name>
<comment type="catalytic activity">
    <reaction evidence="5 6">
        <text>a 2'-deoxyribonucleoside 5'-diphosphate + [thioredoxin]-disulfide + H2O = a ribonucleoside 5'-diphosphate + [thioredoxin]-dithiol</text>
        <dbReference type="Rhea" id="RHEA:23252"/>
        <dbReference type="Rhea" id="RHEA-COMP:10698"/>
        <dbReference type="Rhea" id="RHEA-COMP:10700"/>
        <dbReference type="ChEBI" id="CHEBI:15377"/>
        <dbReference type="ChEBI" id="CHEBI:29950"/>
        <dbReference type="ChEBI" id="CHEBI:50058"/>
        <dbReference type="ChEBI" id="CHEBI:57930"/>
        <dbReference type="ChEBI" id="CHEBI:73316"/>
        <dbReference type="EC" id="1.17.4.1"/>
    </reaction>
</comment>
<evidence type="ECO:0000256" key="6">
    <source>
        <dbReference type="RuleBase" id="RU003410"/>
    </source>
</evidence>
<comment type="function">
    <text evidence="6">Provides the precursors necessary for DNA synthesis. Catalyzes the biosynthesis of deoxyribonucleotides from the corresponding ribonucleotides.</text>
</comment>
<dbReference type="InterPro" id="IPR013346">
    <property type="entry name" value="NrdE_NrdA_C"/>
</dbReference>
<dbReference type="InterPro" id="IPR008926">
    <property type="entry name" value="RNR_R1-su_N"/>
</dbReference>
<evidence type="ECO:0000313" key="7">
    <source>
        <dbReference type="EMBL" id="GCB93495.1"/>
    </source>
</evidence>
<dbReference type="EMBL" id="BHXC01000007">
    <property type="protein sequence ID" value="GCB93495.1"/>
    <property type="molecule type" value="Genomic_DNA"/>
</dbReference>
<evidence type="ECO:0000256" key="5">
    <source>
        <dbReference type="ARBA" id="ARBA00047754"/>
    </source>
</evidence>
<dbReference type="Proteomes" id="UP000288351">
    <property type="component" value="Unassembled WGS sequence"/>
</dbReference>
<dbReference type="SUPFAM" id="SSF48168">
    <property type="entry name" value="R1 subunit of ribonucleotide reductase, N-terminal domain"/>
    <property type="match status" value="1"/>
</dbReference>
<comment type="caution">
    <text evidence="7">The sequence shown here is derived from an EMBL/GenBank/DDBJ whole genome shotgun (WGS) entry which is preliminary data.</text>
</comment>
<gene>
    <name evidence="7" type="ORF">SALB_06278</name>
</gene>
<dbReference type="SUPFAM" id="SSF51998">
    <property type="entry name" value="PFL-like glycyl radical enzymes"/>
    <property type="match status" value="1"/>
</dbReference>
<evidence type="ECO:0000256" key="3">
    <source>
        <dbReference type="ARBA" id="ARBA00023002"/>
    </source>
</evidence>
<protein>
    <recommendedName>
        <fullName evidence="2 6">Ribonucleoside-diphosphate reductase</fullName>
        <ecNumber evidence="2 6">1.17.4.1</ecNumber>
    </recommendedName>
</protein>
<dbReference type="STRING" id="68570.DC74_5377"/>
<reference evidence="7 8" key="1">
    <citation type="journal article" date="2019" name="Microbiol. Resour. Announc.">
        <title>Draft Genome Sequence of the Most Traditional epsilon-Poly-l-Lysine Producer, Streptomyces albulus NBRC14147.</title>
        <authorList>
            <person name="Yamanaka K."/>
            <person name="Hamano Y."/>
        </authorList>
    </citation>
    <scope>NUCLEOTIDE SEQUENCE [LARGE SCALE GENOMIC DNA]</scope>
    <source>
        <strain evidence="7 8">NBRC 14147</strain>
    </source>
</reference>
<sequence>MTIAPTEPASDAEVVQSVVAAPPAHQDGPGVALLRTLTELTADLTATDPGKVAAAALRGRHPGSDEAELRALATEAAAGLIADEPQYSRLAARLLTLAIAEEAAGQGATSFAASIEVGHREGLIADVTAEFVRGHAAQLDALVDGALESGADDRFGYFGLRTLQSRYLLRHPTTRKVIETPQHFLLRVACGLAEDDSARALADVAELYRLTSTLSYLPSSPTLFNSGTRHPQMSSCYLLDSPLDELDSIYDRYHQVARLSKHAGGIGLSYSRIRARGSLIRGTNGHSNGIVPFLRTLDASVAAVNQGGRRKGAACVYLETWHADIEEFLELRDNTGEEARRTHNLNIAHWIPDEFMRRVEADADWSLFSPADVPELVDLWGEEFDAAYRAAEAAGKALKQVPARVLYSRMMRTLAQTGNGWMTFKDAANRTANQTAEPGRVVHSSNLCTEILEVTDDGETAVCNLGSVNLAAHLRQDAGDGAEAMDWERLDATVRTAVTFLDRVVDINFYPTEQAAASNSRWRPVGLGLMGLQDVFFRLRLPFDSAEARELSTRISERIMLAAYEASADLAERHGPHATWSATRTARGVLHPDHYPNAEPRWADRWAALRARIATTGMRNSLLLAIAPTATIASIAGVYECIEPQVSNLFKRETLSGEFLQVNTYLIEELKELGLWDARTRDALRDANGSVAELAWIPADVRHRYRTAWEIPQRALIDMAADRTPFLDQSQSLNLFMASPTIGKLSSMYAYAWKRGIKTTYYLRSRPATRIAQSARAASVPAQLPVSDPDAVACSLENPESCEACQ</sequence>
<dbReference type="GO" id="GO:0005971">
    <property type="term" value="C:ribonucleoside-diphosphate reductase complex"/>
    <property type="evidence" value="ECO:0007669"/>
    <property type="project" value="TreeGrafter"/>
</dbReference>
<evidence type="ECO:0000256" key="1">
    <source>
        <dbReference type="ARBA" id="ARBA00010406"/>
    </source>
</evidence>
<dbReference type="InterPro" id="IPR039718">
    <property type="entry name" value="Rrm1"/>
</dbReference>
<dbReference type="UniPathway" id="UPA00326"/>
<dbReference type="GO" id="GO:0009263">
    <property type="term" value="P:deoxyribonucleotide biosynthetic process"/>
    <property type="evidence" value="ECO:0007669"/>
    <property type="project" value="UniProtKB-KW"/>
</dbReference>
<evidence type="ECO:0000256" key="4">
    <source>
        <dbReference type="ARBA" id="ARBA00023116"/>
    </source>
</evidence>
<dbReference type="GO" id="GO:0004748">
    <property type="term" value="F:ribonucleoside-diphosphate reductase activity, thioredoxin disulfide as acceptor"/>
    <property type="evidence" value="ECO:0007669"/>
    <property type="project" value="UniProtKB-EC"/>
</dbReference>
<dbReference type="Pfam" id="PF00317">
    <property type="entry name" value="Ribonuc_red_lgN"/>
    <property type="match status" value="1"/>
</dbReference>
<dbReference type="CDD" id="cd01679">
    <property type="entry name" value="RNR_I"/>
    <property type="match status" value="1"/>
</dbReference>
<keyword evidence="4 6" id="KW-0215">Deoxyribonucleotide synthesis</keyword>
<dbReference type="AlphaFoldDB" id="A0A059WDB5"/>
<dbReference type="eggNOG" id="COG0209">
    <property type="taxonomic scope" value="Bacteria"/>
</dbReference>
<accession>A0A059WDB5</accession>
<dbReference type="PROSITE" id="PS00089">
    <property type="entry name" value="RIBORED_LARGE"/>
    <property type="match status" value="1"/>
</dbReference>
<proteinExistence type="inferred from homology"/>
<comment type="similarity">
    <text evidence="1 6">Belongs to the ribonucleoside diphosphate reductase large chain family.</text>
</comment>
<dbReference type="PANTHER" id="PTHR11573">
    <property type="entry name" value="RIBONUCLEOSIDE-DIPHOSPHATE REDUCTASE LARGE CHAIN"/>
    <property type="match status" value="1"/>
</dbReference>
<dbReference type="InterPro" id="IPR013509">
    <property type="entry name" value="RNR_lsu_N"/>
</dbReference>
<dbReference type="GO" id="GO:0005524">
    <property type="term" value="F:ATP binding"/>
    <property type="evidence" value="ECO:0007669"/>
    <property type="project" value="InterPro"/>
</dbReference>
<dbReference type="Pfam" id="PF02867">
    <property type="entry name" value="Ribonuc_red_lgC"/>
    <property type="match status" value="1"/>
</dbReference>
<dbReference type="EC" id="1.17.4.1" evidence="2 6"/>
<dbReference type="NCBIfam" id="TIGR02506">
    <property type="entry name" value="NrdE_NrdA"/>
    <property type="match status" value="1"/>
</dbReference>